<keyword evidence="3 12" id="KW-0597">Phosphoprotein</keyword>
<dbReference type="Gene3D" id="3.30.565.10">
    <property type="entry name" value="Histidine kinase-like ATPase, C-terminal domain"/>
    <property type="match status" value="1"/>
</dbReference>
<dbReference type="InterPro" id="IPR011006">
    <property type="entry name" value="CheY-like_superfamily"/>
</dbReference>
<organism evidence="18 19">
    <name type="scientific">Bacteroides reticulotermitis</name>
    <dbReference type="NCBI Taxonomy" id="1133319"/>
    <lineage>
        <taxon>Bacteria</taxon>
        <taxon>Pseudomonadati</taxon>
        <taxon>Bacteroidota</taxon>
        <taxon>Bacteroidia</taxon>
        <taxon>Bacteroidales</taxon>
        <taxon>Bacteroidaceae</taxon>
        <taxon>Bacteroides</taxon>
    </lineage>
</organism>
<feature type="signal peptide" evidence="14">
    <location>
        <begin position="1"/>
        <end position="19"/>
    </location>
</feature>
<dbReference type="PROSITE" id="PS01124">
    <property type="entry name" value="HTH_ARAC_FAMILY_2"/>
    <property type="match status" value="1"/>
</dbReference>
<dbReference type="InterPro" id="IPR011047">
    <property type="entry name" value="Quinoprotein_ADH-like_sf"/>
</dbReference>
<evidence type="ECO:0000259" key="16">
    <source>
        <dbReference type="PROSITE" id="PS50109"/>
    </source>
</evidence>
<dbReference type="FunFam" id="1.10.287.130:FF:000045">
    <property type="entry name" value="Two-component system sensor histidine kinase/response regulator"/>
    <property type="match status" value="1"/>
</dbReference>
<evidence type="ECO:0000256" key="7">
    <source>
        <dbReference type="ARBA" id="ARBA00022840"/>
    </source>
</evidence>
<dbReference type="CDD" id="cd17574">
    <property type="entry name" value="REC_OmpR"/>
    <property type="match status" value="1"/>
</dbReference>
<evidence type="ECO:0000256" key="4">
    <source>
        <dbReference type="ARBA" id="ARBA00022679"/>
    </source>
</evidence>
<dbReference type="SUPFAM" id="SSF47384">
    <property type="entry name" value="Homodimeric domain of signal transducing histidine kinase"/>
    <property type="match status" value="1"/>
</dbReference>
<evidence type="ECO:0000256" key="3">
    <source>
        <dbReference type="ARBA" id="ARBA00022553"/>
    </source>
</evidence>
<feature type="transmembrane region" description="Helical" evidence="13">
    <location>
        <begin position="895"/>
        <end position="920"/>
    </location>
</feature>
<dbReference type="Pfam" id="PF02518">
    <property type="entry name" value="HATPase_c"/>
    <property type="match status" value="1"/>
</dbReference>
<keyword evidence="7" id="KW-0067">ATP-binding</keyword>
<evidence type="ECO:0000256" key="2">
    <source>
        <dbReference type="ARBA" id="ARBA00012438"/>
    </source>
</evidence>
<reference evidence="18" key="1">
    <citation type="submission" date="2020-08" db="EMBL/GenBank/DDBJ databases">
        <title>Genomic Encyclopedia of Type Strains, Phase IV (KMG-IV): sequencing the most valuable type-strain genomes for metagenomic binning, comparative biology and taxonomic classification.</title>
        <authorList>
            <person name="Goeker M."/>
        </authorList>
    </citation>
    <scope>NUCLEOTIDE SEQUENCE [LARGE SCALE GENOMIC DNA]</scope>
    <source>
        <strain evidence="18">DSM 105720</strain>
    </source>
</reference>
<keyword evidence="6 18" id="KW-0418">Kinase</keyword>
<dbReference type="InterPro" id="IPR036097">
    <property type="entry name" value="HisK_dim/P_sf"/>
</dbReference>
<keyword evidence="8" id="KW-0902">Two-component regulatory system</keyword>
<dbReference type="InterPro" id="IPR011110">
    <property type="entry name" value="Reg_prop"/>
</dbReference>
<keyword evidence="11" id="KW-0804">Transcription</keyword>
<dbReference type="Gene3D" id="1.10.287.130">
    <property type="match status" value="1"/>
</dbReference>
<dbReference type="SMART" id="SM00342">
    <property type="entry name" value="HTH_ARAC"/>
    <property type="match status" value="1"/>
</dbReference>
<dbReference type="Gene3D" id="2.60.40.10">
    <property type="entry name" value="Immunoglobulins"/>
    <property type="match status" value="1"/>
</dbReference>
<dbReference type="InterPro" id="IPR018062">
    <property type="entry name" value="HTH_AraC-typ_CS"/>
</dbReference>
<dbReference type="Gene3D" id="3.40.50.2300">
    <property type="match status" value="1"/>
</dbReference>
<dbReference type="PROSITE" id="PS50109">
    <property type="entry name" value="HIS_KIN"/>
    <property type="match status" value="1"/>
</dbReference>
<dbReference type="EMBL" id="JACIER010000019">
    <property type="protein sequence ID" value="MBB4045880.1"/>
    <property type="molecule type" value="Genomic_DNA"/>
</dbReference>
<dbReference type="Gene3D" id="1.10.10.60">
    <property type="entry name" value="Homeodomain-like"/>
    <property type="match status" value="1"/>
</dbReference>
<evidence type="ECO:0000313" key="19">
    <source>
        <dbReference type="Proteomes" id="UP000560658"/>
    </source>
</evidence>
<dbReference type="InterPro" id="IPR009057">
    <property type="entry name" value="Homeodomain-like_sf"/>
</dbReference>
<name>A0A840D1C0_9BACE</name>
<dbReference type="InterPro" id="IPR018060">
    <property type="entry name" value="HTH_AraC"/>
</dbReference>
<keyword evidence="19" id="KW-1185">Reference proteome</keyword>
<evidence type="ECO:0000259" key="17">
    <source>
        <dbReference type="PROSITE" id="PS50110"/>
    </source>
</evidence>
<keyword evidence="13" id="KW-0812">Transmembrane</keyword>
<keyword evidence="13" id="KW-0472">Membrane</keyword>
<dbReference type="InterPro" id="IPR013783">
    <property type="entry name" value="Ig-like_fold"/>
</dbReference>
<dbReference type="SMART" id="SM00448">
    <property type="entry name" value="REC"/>
    <property type="match status" value="1"/>
</dbReference>
<protein>
    <recommendedName>
        <fullName evidence="2">histidine kinase</fullName>
        <ecNumber evidence="2">2.7.13.3</ecNumber>
    </recommendedName>
</protein>
<gene>
    <name evidence="18" type="ORF">GGR06_003703</name>
</gene>
<dbReference type="Gene3D" id="2.130.10.10">
    <property type="entry name" value="YVTN repeat-like/Quinoprotein amine dehydrogenase"/>
    <property type="match status" value="4"/>
</dbReference>
<evidence type="ECO:0000256" key="6">
    <source>
        <dbReference type="ARBA" id="ARBA00022777"/>
    </source>
</evidence>
<dbReference type="SUPFAM" id="SSF52172">
    <property type="entry name" value="CheY-like"/>
    <property type="match status" value="1"/>
</dbReference>
<evidence type="ECO:0000256" key="13">
    <source>
        <dbReference type="SAM" id="Phobius"/>
    </source>
</evidence>
<dbReference type="Pfam" id="PF07495">
    <property type="entry name" value="Y_Y_Y"/>
    <property type="match status" value="1"/>
</dbReference>
<dbReference type="Pfam" id="PF00072">
    <property type="entry name" value="Response_reg"/>
    <property type="match status" value="1"/>
</dbReference>
<dbReference type="InterPro" id="IPR003661">
    <property type="entry name" value="HisK_dim/P_dom"/>
</dbReference>
<evidence type="ECO:0000256" key="14">
    <source>
        <dbReference type="SAM" id="SignalP"/>
    </source>
</evidence>
<keyword evidence="13" id="KW-1133">Transmembrane helix</keyword>
<dbReference type="FunFam" id="3.30.565.10:FF:000037">
    <property type="entry name" value="Hybrid sensor histidine kinase/response regulator"/>
    <property type="match status" value="1"/>
</dbReference>
<dbReference type="GO" id="GO:0003700">
    <property type="term" value="F:DNA-binding transcription factor activity"/>
    <property type="evidence" value="ECO:0007669"/>
    <property type="project" value="InterPro"/>
</dbReference>
<dbReference type="Pfam" id="PF00512">
    <property type="entry name" value="HisKA"/>
    <property type="match status" value="1"/>
</dbReference>
<dbReference type="SUPFAM" id="SSF46689">
    <property type="entry name" value="Homeodomain-like"/>
    <property type="match status" value="1"/>
</dbReference>
<dbReference type="SUPFAM" id="SSF50998">
    <property type="entry name" value="Quinoprotein alcohol dehydrogenase-like"/>
    <property type="match status" value="1"/>
</dbReference>
<comment type="catalytic activity">
    <reaction evidence="1">
        <text>ATP + protein L-histidine = ADP + protein N-phospho-L-histidine.</text>
        <dbReference type="EC" id="2.7.13.3"/>
    </reaction>
</comment>
<dbReference type="Proteomes" id="UP000560658">
    <property type="component" value="Unassembled WGS sequence"/>
</dbReference>
<sequence length="1456" mass="166780">MKRILFFCWSVFACCICNAQPSYTFSQYNSSDGLSQKTIQQIYQDRKGVMWFATWDGLFKFDGYSFYGFKSKPEELKGLNHNRLDKIQDDTYGYLWVQNYNGQICRFNTDLEKFEPITQIRDKVINFDVVNADVWVTDVKNRLFRIRTDSVSHRLTVFPIVPSQIKAFVVNKIVADKIGNQWILTDKGVLRAEKDRQTIDCHNPVGQNGTNYAFYDEAYHRNTLYFAANGGTLFHYTKSEMKMRFQFPTHSAIRWIRPLTNGLLAVVTDSDGFYLFNPQTDTYKNYQLPIGFGQLKHSRILDVYFDKQDNFWIRTESCGVIRFTPQGELWNYYILKDKYGRDIVDSRADLMICEDSENNLWVHPSGGGLGWFDRKNNALIPFYNKQNQEGWNADNKVTAVYLDKQNDLWIGSYRNGLEKAVLKSSLFSFVRAKDSDPDFPGNNVRSVFQDRNGFVWTGNKDLVVRVFDRNYRYLGNLTIDGTIDKKRNDKLGIAYTIMQAKDGTLYIGTKGNGLFALQQTSTPQKYKLVHYHVNPHDKYSLNSNEIYSLYEDRYRNIWMATFQKGVNILVKSPGSEPRFINTQNDLLNYPVENCYRSRQIAASPKGDIWVGTSNGLLKCEGDIRDFRKLKFKSFTNIPGDTTSLSNNSIHNICFTKAGKMFVSTFGGGLNEVTPRERGEYSFKSYTIKDGFPSDVILSFDEDTKGNLWCATEENLCRFTISSKEITVYSSRYFPLQFGFNEGAAIHSLGGDLLFCSTKGILKYRPESIQPSTFVPSIYLASIQIGEEIIDPNNSDLLSRHINNTDQLTLPAAKNGFTIHFSALEMKNPEDIQYAYRLVGFDYTWNKIGKLRNATYTNLPKGDYTLQIRSTNSDGNWVDNTRSLPITILPSFWETVWAYMLYVVAILLVIFGTAYILFIFFKLKQKVVMEQEIANIKLQYFTNISHELRTPLTLISAPIEQILSRGKLQSEDKTELSMVERNVNRMLRLVNQILDFRKIQNHKMGMSVQQMDIVAMTTQIMESFNQLAADHQMRFTFSCENPHIWLWVDTDKFEKILFNLISNAFKYTPSEKEIRVVIEDGKDSVSISVVDQGVGVSEEKQKSLFVRFESLAQTSPFGIPGTGIGLSLVKELVELHKGHIQVESRVGTGSTFTVCLLKGTRHFDESTEFVLSDGSPVNETPERTTEFQPDEVKAHAETMLIVEDNAELRYLICSLFSSRYNTLEACNGEEGYRMCVEQMPDMIISDVMMPIMDGIQMAKELRTNVSTCHIPIIFLTAKSTIESRIEGIETGADDYITKPFSTSYLKARVDNLIAQRKKLQAFYHARLLDVDVTEINAEEKQTMENNLSERDKEFVSKVMEFVEANAQNSELSVDDIASALCVSLSVLQKKLKAIAGFSPVELVREARMKMAAQLILKSNLTLSEITYKVGLSDPHYFSKCFKKQYGITPTEYREKNS</sequence>
<dbReference type="InterPro" id="IPR004358">
    <property type="entry name" value="Sig_transdc_His_kin-like_C"/>
</dbReference>
<dbReference type="PANTHER" id="PTHR43547:SF2">
    <property type="entry name" value="HYBRID SIGNAL TRANSDUCTION HISTIDINE KINASE C"/>
    <property type="match status" value="1"/>
</dbReference>
<evidence type="ECO:0000313" key="18">
    <source>
        <dbReference type="EMBL" id="MBB4045880.1"/>
    </source>
</evidence>
<evidence type="ECO:0000256" key="1">
    <source>
        <dbReference type="ARBA" id="ARBA00000085"/>
    </source>
</evidence>
<evidence type="ECO:0000256" key="5">
    <source>
        <dbReference type="ARBA" id="ARBA00022741"/>
    </source>
</evidence>
<feature type="domain" description="HTH araC/xylS-type" evidence="15">
    <location>
        <begin position="1355"/>
        <end position="1454"/>
    </location>
</feature>
<dbReference type="GO" id="GO:0000155">
    <property type="term" value="F:phosphorelay sensor kinase activity"/>
    <property type="evidence" value="ECO:0007669"/>
    <property type="project" value="InterPro"/>
</dbReference>
<keyword evidence="5" id="KW-0547">Nucleotide-binding</keyword>
<dbReference type="GO" id="GO:0043565">
    <property type="term" value="F:sequence-specific DNA binding"/>
    <property type="evidence" value="ECO:0007669"/>
    <property type="project" value="InterPro"/>
</dbReference>
<evidence type="ECO:0000256" key="8">
    <source>
        <dbReference type="ARBA" id="ARBA00023012"/>
    </source>
</evidence>
<keyword evidence="14" id="KW-0732">Signal</keyword>
<accession>A0A840D1C0</accession>
<dbReference type="EC" id="2.7.13.3" evidence="2"/>
<dbReference type="InterPro" id="IPR011123">
    <property type="entry name" value="Y_Y_Y"/>
</dbReference>
<dbReference type="InterPro" id="IPR001789">
    <property type="entry name" value="Sig_transdc_resp-reg_receiver"/>
</dbReference>
<dbReference type="SMART" id="SM00388">
    <property type="entry name" value="HisKA"/>
    <property type="match status" value="1"/>
</dbReference>
<comment type="caution">
    <text evidence="18">The sequence shown here is derived from an EMBL/GenBank/DDBJ whole genome shotgun (WGS) entry which is preliminary data.</text>
</comment>
<evidence type="ECO:0000256" key="12">
    <source>
        <dbReference type="PROSITE-ProRule" id="PRU00169"/>
    </source>
</evidence>
<feature type="modified residue" description="4-aspartylphosphate" evidence="12">
    <location>
        <position position="1245"/>
    </location>
</feature>
<feature type="domain" description="Histidine kinase" evidence="16">
    <location>
        <begin position="942"/>
        <end position="1159"/>
    </location>
</feature>
<dbReference type="FunFam" id="3.40.50.2300:FF:000138">
    <property type="entry name" value="Two-component system sensor histidine kinase/response regulator"/>
    <property type="match status" value="1"/>
</dbReference>
<feature type="chain" id="PRO_5032348564" description="histidine kinase" evidence="14">
    <location>
        <begin position="20"/>
        <end position="1456"/>
    </location>
</feature>
<keyword evidence="10" id="KW-0238">DNA-binding</keyword>
<dbReference type="Pfam" id="PF07494">
    <property type="entry name" value="Reg_prop"/>
    <property type="match status" value="3"/>
</dbReference>
<dbReference type="CDD" id="cd00082">
    <property type="entry name" value="HisKA"/>
    <property type="match status" value="1"/>
</dbReference>
<proteinExistence type="predicted"/>
<keyword evidence="9" id="KW-0805">Transcription regulation</keyword>
<evidence type="ECO:0000256" key="10">
    <source>
        <dbReference type="ARBA" id="ARBA00023125"/>
    </source>
</evidence>
<dbReference type="SUPFAM" id="SSF63829">
    <property type="entry name" value="Calcium-dependent phosphotriesterase"/>
    <property type="match status" value="2"/>
</dbReference>
<dbReference type="Pfam" id="PF12833">
    <property type="entry name" value="HTH_18"/>
    <property type="match status" value="1"/>
</dbReference>
<dbReference type="InterPro" id="IPR005467">
    <property type="entry name" value="His_kinase_dom"/>
</dbReference>
<dbReference type="InterPro" id="IPR015943">
    <property type="entry name" value="WD40/YVTN_repeat-like_dom_sf"/>
</dbReference>
<dbReference type="SMART" id="SM00387">
    <property type="entry name" value="HATPase_c"/>
    <property type="match status" value="1"/>
</dbReference>
<keyword evidence="4" id="KW-0808">Transferase</keyword>
<dbReference type="GO" id="GO:0005524">
    <property type="term" value="F:ATP binding"/>
    <property type="evidence" value="ECO:0007669"/>
    <property type="project" value="UniProtKB-KW"/>
</dbReference>
<dbReference type="PANTHER" id="PTHR43547">
    <property type="entry name" value="TWO-COMPONENT HISTIDINE KINASE"/>
    <property type="match status" value="1"/>
</dbReference>
<feature type="domain" description="Response regulatory" evidence="17">
    <location>
        <begin position="1197"/>
        <end position="1312"/>
    </location>
</feature>
<evidence type="ECO:0000259" key="15">
    <source>
        <dbReference type="PROSITE" id="PS01124"/>
    </source>
</evidence>
<dbReference type="SUPFAM" id="SSF55874">
    <property type="entry name" value="ATPase domain of HSP90 chaperone/DNA topoisomerase II/histidine kinase"/>
    <property type="match status" value="1"/>
</dbReference>
<dbReference type="PROSITE" id="PS00041">
    <property type="entry name" value="HTH_ARAC_FAMILY_1"/>
    <property type="match status" value="1"/>
</dbReference>
<evidence type="ECO:0000256" key="11">
    <source>
        <dbReference type="ARBA" id="ARBA00023163"/>
    </source>
</evidence>
<evidence type="ECO:0000256" key="9">
    <source>
        <dbReference type="ARBA" id="ARBA00023015"/>
    </source>
</evidence>
<dbReference type="PROSITE" id="PS50110">
    <property type="entry name" value="RESPONSE_REGULATORY"/>
    <property type="match status" value="1"/>
</dbReference>
<dbReference type="PRINTS" id="PR00344">
    <property type="entry name" value="BCTRLSENSOR"/>
</dbReference>
<dbReference type="FunFam" id="2.60.40.10:FF:000791">
    <property type="entry name" value="Two-component system sensor histidine kinase/response regulator"/>
    <property type="match status" value="1"/>
</dbReference>
<dbReference type="InterPro" id="IPR036890">
    <property type="entry name" value="HATPase_C_sf"/>
</dbReference>
<dbReference type="InterPro" id="IPR003594">
    <property type="entry name" value="HATPase_dom"/>
</dbReference>